<dbReference type="GO" id="GO:0043531">
    <property type="term" value="F:ADP binding"/>
    <property type="evidence" value="ECO:0007669"/>
    <property type="project" value="InterPro"/>
</dbReference>
<keyword evidence="3" id="KW-0611">Plant defense</keyword>
<dbReference type="AlphaFoldDB" id="A0A0R0FVN4"/>
<dbReference type="Pfam" id="PF00931">
    <property type="entry name" value="NB-ARC"/>
    <property type="match status" value="1"/>
</dbReference>
<dbReference type="Gene3D" id="3.40.50.300">
    <property type="entry name" value="P-loop containing nucleotide triphosphate hydrolases"/>
    <property type="match status" value="1"/>
</dbReference>
<feature type="domain" description="TIR" evidence="6">
    <location>
        <begin position="26"/>
        <end position="196"/>
    </location>
</feature>
<dbReference type="SMART" id="SM00255">
    <property type="entry name" value="TIR"/>
    <property type="match status" value="1"/>
</dbReference>
<dbReference type="PANTHER" id="PTHR11017:SF560">
    <property type="entry name" value="RESISTANCE PROTEIN (TIR-NBS-LRR CLASS), PUTATIVE-RELATED"/>
    <property type="match status" value="1"/>
</dbReference>
<dbReference type="InterPro" id="IPR027417">
    <property type="entry name" value="P-loop_NTPase"/>
</dbReference>
<evidence type="ECO:0000256" key="1">
    <source>
        <dbReference type="ARBA" id="ARBA00022614"/>
    </source>
</evidence>
<evidence type="ECO:0000313" key="8">
    <source>
        <dbReference type="EnsemblPlants" id="KRH07394"/>
    </source>
</evidence>
<dbReference type="Proteomes" id="UP000008827">
    <property type="component" value="Chromosome 16"/>
</dbReference>
<dbReference type="ExpressionAtlas" id="A0A0R0FVN4">
    <property type="expression patterns" value="baseline and differential"/>
</dbReference>
<dbReference type="InterPro" id="IPR032675">
    <property type="entry name" value="LRR_dom_sf"/>
</dbReference>
<feature type="compositionally biased region" description="Low complexity" evidence="5">
    <location>
        <begin position="1"/>
        <end position="21"/>
    </location>
</feature>
<dbReference type="FunFam" id="3.40.50.10140:FF:000007">
    <property type="entry name" value="Disease resistance protein (TIR-NBS-LRR class)"/>
    <property type="match status" value="1"/>
</dbReference>
<dbReference type="GO" id="GO:0006952">
    <property type="term" value="P:defense response"/>
    <property type="evidence" value="ECO:0007669"/>
    <property type="project" value="UniProtKB-KW"/>
</dbReference>
<evidence type="ECO:0000256" key="4">
    <source>
        <dbReference type="ARBA" id="ARBA00023027"/>
    </source>
</evidence>
<evidence type="ECO:0000313" key="9">
    <source>
        <dbReference type="Proteomes" id="UP000008827"/>
    </source>
</evidence>
<sequence>MEFVASSSSFSQSKPSSSFSKSKPKRLYDVFINFRGEDTRGKFVSHLHYALSKAGVNTFIDDENLLKGMTLKDELMRAIEGSQISLVVFSKSYTESTWCLDELEKILECRKLHDQIVMPIFYDIEPSVVRHQKGAFGKALKSAVEKTYSGEHAEQVLWRWSSALNRAADLSGFHVVDRRNEAILVKEIVEDVLRKLVYEDLYVTEFPVGLESRVQKVIGLINNQFTKVCMIGIWGMGGLGKTSTAKGIYNQIHRKFIDKSFIEDIREICQTEGRGHILLQKKLLSDVLKTEVDILSVGMGKTTIKERLSGKRMLVVLDDVNELGQVEHLCGNREWFGQGTVIIITTRDVRLLKQLKVDSIYKLEEMDKNESLELFSWHAFGNAEPREDFKELARSVVAYCGGLPLALRVLGAYLIERPKQLWESVLSKLEKIPNDQVQKKLRISFDGLSDPLEKDIFLDVCCFFIGKDRGYVTEILNGCGLHADIGITVLLERSLIKVEKNNKLGMHPLLRDMGREIICESSRNKPGKRSRLWFQKDVLDVLTKNTGTETIVGLALKLHYSSRDCFNAYAFKEMKSLRLLQLDHVHITGDYQYLSKQLRWVCWQGFPSKYIPNNFNLEGVIAIDLKHSNLRLVWKKPQVLQWLKILNLSHSKYLTATPNFSGLPSLEKLILKDCPSLSKNNDLGDLVPVLTNLSNLRSVLVQCDTEAELSKQLGTILDDAYGVNFTELEITSDTSQISKHYLKSYLIGIGSYQEYFNTLSDSISERLETSESCDVSLPGDNDPYWLAHIGMGHSVYFTVPENCHMKGMALCVVYLSTPEKTATECLISVLMVNYTKCSILICKRDTVISFNDEDWEGIMSHLGSGDKVEIFVAFGHGLEIKKTAVYLMCDESIDMKMVPSPEPKKVSKKNAFVRIIKKIVTSKIQEQ</sequence>
<dbReference type="GeneID" id="100806743"/>
<dbReference type="SUPFAM" id="SSF46785">
    <property type="entry name" value="Winged helix' DNA-binding domain"/>
    <property type="match status" value="1"/>
</dbReference>
<name>A0A0R0FVN4_SOYBN</name>
<reference evidence="8" key="2">
    <citation type="submission" date="2018-02" db="UniProtKB">
        <authorList>
            <consortium name="EnsemblPlants"/>
        </authorList>
    </citation>
    <scope>IDENTIFICATION</scope>
    <source>
        <strain evidence="8">Williams 82</strain>
    </source>
</reference>
<dbReference type="SMR" id="A0A0R0FVN4"/>
<dbReference type="PANTHER" id="PTHR11017">
    <property type="entry name" value="LEUCINE-RICH REPEAT-CONTAINING PROTEIN"/>
    <property type="match status" value="1"/>
</dbReference>
<evidence type="ECO:0000256" key="2">
    <source>
        <dbReference type="ARBA" id="ARBA00022737"/>
    </source>
</evidence>
<feature type="region of interest" description="Disordered" evidence="5">
    <location>
        <begin position="1"/>
        <end position="22"/>
    </location>
</feature>
<dbReference type="Pfam" id="PF01582">
    <property type="entry name" value="TIR"/>
    <property type="match status" value="1"/>
</dbReference>
<dbReference type="InterPro" id="IPR036390">
    <property type="entry name" value="WH_DNA-bd_sf"/>
</dbReference>
<dbReference type="InterPro" id="IPR042197">
    <property type="entry name" value="Apaf_helical"/>
</dbReference>
<dbReference type="EnsemblPlants" id="KRH07394">
    <property type="protein sequence ID" value="KRH07394"/>
    <property type="gene ID" value="GLYMA_16G085700"/>
</dbReference>
<keyword evidence="1" id="KW-0433">Leucine-rich repeat</keyword>
<reference evidence="7 8" key="1">
    <citation type="journal article" date="2010" name="Nature">
        <title>Genome sequence of the palaeopolyploid soybean.</title>
        <authorList>
            <person name="Schmutz J."/>
            <person name="Cannon S.B."/>
            <person name="Schlueter J."/>
            <person name="Ma J."/>
            <person name="Mitros T."/>
            <person name="Nelson W."/>
            <person name="Hyten D.L."/>
            <person name="Song Q."/>
            <person name="Thelen J.J."/>
            <person name="Cheng J."/>
            <person name="Xu D."/>
            <person name="Hellsten U."/>
            <person name="May G.D."/>
            <person name="Yu Y."/>
            <person name="Sakurai T."/>
            <person name="Umezawa T."/>
            <person name="Bhattacharyya M.K."/>
            <person name="Sandhu D."/>
            <person name="Valliyodan B."/>
            <person name="Lindquist E."/>
            <person name="Peto M."/>
            <person name="Grant D."/>
            <person name="Shu S."/>
            <person name="Goodstein D."/>
            <person name="Barry K."/>
            <person name="Futrell-Griggs M."/>
            <person name="Abernathy B."/>
            <person name="Du J."/>
            <person name="Tian Z."/>
            <person name="Zhu L."/>
            <person name="Gill N."/>
            <person name="Joshi T."/>
            <person name="Libault M."/>
            <person name="Sethuraman A."/>
            <person name="Zhang X.-C."/>
            <person name="Shinozaki K."/>
            <person name="Nguyen H.T."/>
            <person name="Wing R.A."/>
            <person name="Cregan P."/>
            <person name="Specht J."/>
            <person name="Grimwood J."/>
            <person name="Rokhsar D."/>
            <person name="Stacey G."/>
            <person name="Shoemaker R.C."/>
            <person name="Jackson S.A."/>
        </authorList>
    </citation>
    <scope>NUCLEOTIDE SEQUENCE [LARGE SCALE GENOMIC DNA]</scope>
    <source>
        <strain evidence="8">cv. Williams 82</strain>
        <tissue evidence="7">Callus</tissue>
    </source>
</reference>
<accession>A0A0R0FVN4</accession>
<dbReference type="PROSITE" id="PS50104">
    <property type="entry name" value="TIR"/>
    <property type="match status" value="1"/>
</dbReference>
<evidence type="ECO:0000259" key="6">
    <source>
        <dbReference type="PROSITE" id="PS50104"/>
    </source>
</evidence>
<evidence type="ECO:0000313" key="7">
    <source>
        <dbReference type="EMBL" id="KRH07394.1"/>
    </source>
</evidence>
<dbReference type="InterPro" id="IPR002182">
    <property type="entry name" value="NB-ARC"/>
</dbReference>
<reference evidence="7" key="3">
    <citation type="submission" date="2018-07" db="EMBL/GenBank/DDBJ databases">
        <title>WGS assembly of Glycine max.</title>
        <authorList>
            <person name="Schmutz J."/>
            <person name="Cannon S."/>
            <person name="Schlueter J."/>
            <person name="Ma J."/>
            <person name="Mitros T."/>
            <person name="Nelson W."/>
            <person name="Hyten D."/>
            <person name="Song Q."/>
            <person name="Thelen J."/>
            <person name="Cheng J."/>
            <person name="Xu D."/>
            <person name="Hellsten U."/>
            <person name="May G."/>
            <person name="Yu Y."/>
            <person name="Sakurai T."/>
            <person name="Umezawa T."/>
            <person name="Bhattacharyya M."/>
            <person name="Sandhu D."/>
            <person name="Valliyodan B."/>
            <person name="Lindquist E."/>
            <person name="Peto M."/>
            <person name="Grant D."/>
            <person name="Shu S."/>
            <person name="Goodstein D."/>
            <person name="Barry K."/>
            <person name="Futrell-Griggs M."/>
            <person name="Abernathy B."/>
            <person name="Du J."/>
            <person name="Tian Z."/>
            <person name="Zhu L."/>
            <person name="Gill N."/>
            <person name="Joshi T."/>
            <person name="Libault M."/>
            <person name="Sethuraman A."/>
            <person name="Zhang X."/>
            <person name="Shinozaki K."/>
            <person name="Nguyen H."/>
            <person name="Wing R."/>
            <person name="Cregan P."/>
            <person name="Specht J."/>
            <person name="Grimwood J."/>
            <person name="Rokhsar D."/>
            <person name="Stacey G."/>
            <person name="Shoemaker R."/>
            <person name="Jackson S."/>
        </authorList>
    </citation>
    <scope>NUCLEOTIDE SEQUENCE</scope>
    <source>
        <tissue evidence="7">Callus</tissue>
    </source>
</reference>
<dbReference type="SUPFAM" id="SSF52058">
    <property type="entry name" value="L domain-like"/>
    <property type="match status" value="1"/>
</dbReference>
<protein>
    <recommendedName>
        <fullName evidence="6">TIR domain-containing protein</fullName>
    </recommendedName>
</protein>
<proteinExistence type="predicted"/>
<organism evidence="7">
    <name type="scientific">Glycine max</name>
    <name type="common">Soybean</name>
    <name type="synonym">Glycine hispida</name>
    <dbReference type="NCBI Taxonomy" id="3847"/>
    <lineage>
        <taxon>Eukaryota</taxon>
        <taxon>Viridiplantae</taxon>
        <taxon>Streptophyta</taxon>
        <taxon>Embryophyta</taxon>
        <taxon>Tracheophyta</taxon>
        <taxon>Spermatophyta</taxon>
        <taxon>Magnoliopsida</taxon>
        <taxon>eudicotyledons</taxon>
        <taxon>Gunneridae</taxon>
        <taxon>Pentapetalae</taxon>
        <taxon>rosids</taxon>
        <taxon>fabids</taxon>
        <taxon>Fabales</taxon>
        <taxon>Fabaceae</taxon>
        <taxon>Papilionoideae</taxon>
        <taxon>50 kb inversion clade</taxon>
        <taxon>NPAAA clade</taxon>
        <taxon>indigoferoid/millettioid clade</taxon>
        <taxon>Phaseoleae</taxon>
        <taxon>Glycine</taxon>
        <taxon>Glycine subgen. Soja</taxon>
    </lineage>
</organism>
<dbReference type="InterPro" id="IPR035897">
    <property type="entry name" value="Toll_tir_struct_dom_sf"/>
</dbReference>
<evidence type="ECO:0000256" key="5">
    <source>
        <dbReference type="SAM" id="MobiDB-lite"/>
    </source>
</evidence>
<keyword evidence="9" id="KW-1185">Reference proteome</keyword>
<dbReference type="InterPro" id="IPR044974">
    <property type="entry name" value="Disease_R_plants"/>
</dbReference>
<dbReference type="SUPFAM" id="SSF52540">
    <property type="entry name" value="P-loop containing nucleoside triphosphate hydrolases"/>
    <property type="match status" value="1"/>
</dbReference>
<keyword evidence="4" id="KW-0520">NAD</keyword>
<dbReference type="Gene3D" id="3.80.10.10">
    <property type="entry name" value="Ribonuclease Inhibitor"/>
    <property type="match status" value="1"/>
</dbReference>
<evidence type="ECO:0000256" key="3">
    <source>
        <dbReference type="ARBA" id="ARBA00022821"/>
    </source>
</evidence>
<dbReference type="SUPFAM" id="SSF52200">
    <property type="entry name" value="Toll/Interleukin receptor TIR domain"/>
    <property type="match status" value="1"/>
</dbReference>
<dbReference type="RefSeq" id="XP_006599150.1">
    <property type="nucleotide sequence ID" value="XM_006599087.4"/>
</dbReference>
<keyword evidence="2" id="KW-0677">Repeat</keyword>
<dbReference type="OrthoDB" id="1901675at2759"/>
<dbReference type="Gramene" id="KRH07394">
    <property type="protein sequence ID" value="KRH07394"/>
    <property type="gene ID" value="GLYMA_16G085700"/>
</dbReference>
<dbReference type="Gene3D" id="3.40.50.10140">
    <property type="entry name" value="Toll/interleukin-1 receptor homology (TIR) domain"/>
    <property type="match status" value="1"/>
</dbReference>
<dbReference type="Gene3D" id="1.10.8.430">
    <property type="entry name" value="Helical domain of apoptotic protease-activating factors"/>
    <property type="match status" value="1"/>
</dbReference>
<gene>
    <name evidence="8" type="primary">LOC100806743</name>
    <name evidence="7" type="ORF">GLYMA_16G085700</name>
</gene>
<dbReference type="GO" id="GO:0007165">
    <property type="term" value="P:signal transduction"/>
    <property type="evidence" value="ECO:0007669"/>
    <property type="project" value="InterPro"/>
</dbReference>
<dbReference type="Pfam" id="PF23282">
    <property type="entry name" value="WHD_ROQ1"/>
    <property type="match status" value="1"/>
</dbReference>
<dbReference type="EMBL" id="CM000849">
    <property type="protein sequence ID" value="KRH07394.1"/>
    <property type="molecule type" value="Genomic_DNA"/>
</dbReference>
<dbReference type="PRINTS" id="PR00364">
    <property type="entry name" value="DISEASERSIST"/>
</dbReference>
<dbReference type="InterPro" id="IPR000157">
    <property type="entry name" value="TIR_dom"/>
</dbReference>
<dbReference type="InterPro" id="IPR058192">
    <property type="entry name" value="WHD_ROQ1-like"/>
</dbReference>